<accession>A0ABQ0Q5K6</accession>
<protein>
    <recommendedName>
        <fullName evidence="4">DUF2934 domain-containing protein</fullName>
    </recommendedName>
</protein>
<gene>
    <name evidence="2" type="ORF">AA0535_2575</name>
</gene>
<evidence type="ECO:0000256" key="1">
    <source>
        <dbReference type="SAM" id="MobiDB-lite"/>
    </source>
</evidence>
<name>A0ABQ0Q5K6_9PROT</name>
<dbReference type="EMBL" id="BAPV01000057">
    <property type="protein sequence ID" value="GBQ92510.1"/>
    <property type="molecule type" value="Genomic_DNA"/>
</dbReference>
<evidence type="ECO:0000313" key="2">
    <source>
        <dbReference type="EMBL" id="GBQ92510.1"/>
    </source>
</evidence>
<evidence type="ECO:0000313" key="3">
    <source>
        <dbReference type="Proteomes" id="UP001062776"/>
    </source>
</evidence>
<feature type="region of interest" description="Disordered" evidence="1">
    <location>
        <begin position="81"/>
        <end position="107"/>
    </location>
</feature>
<feature type="compositionally biased region" description="Basic and acidic residues" evidence="1">
    <location>
        <begin position="87"/>
        <end position="107"/>
    </location>
</feature>
<dbReference type="RefSeq" id="WP_264816975.1">
    <property type="nucleotide sequence ID" value="NZ_BAPV01000057.1"/>
</dbReference>
<sequence>MPSTDSTNPLIDSPERDARITAKSRELWEADGKPGCGPEAYLENASEIIGMEEHPHAGEIPVSSLPDPTLADVQVENAEIQENLGEFPERQTDQGDRDHFPEKQNRS</sequence>
<organism evidence="2 3">
    <name type="scientific">Asaia krungthepensis NRIC 0535</name>
    <dbReference type="NCBI Taxonomy" id="1307925"/>
    <lineage>
        <taxon>Bacteria</taxon>
        <taxon>Pseudomonadati</taxon>
        <taxon>Pseudomonadota</taxon>
        <taxon>Alphaproteobacteria</taxon>
        <taxon>Acetobacterales</taxon>
        <taxon>Acetobacteraceae</taxon>
        <taxon>Asaia</taxon>
    </lineage>
</organism>
<dbReference type="Proteomes" id="UP001062776">
    <property type="component" value="Unassembled WGS sequence"/>
</dbReference>
<proteinExistence type="predicted"/>
<keyword evidence="3" id="KW-1185">Reference proteome</keyword>
<reference evidence="2" key="1">
    <citation type="submission" date="2013-04" db="EMBL/GenBank/DDBJ databases">
        <title>The genome sequencing project of 58 acetic acid bacteria.</title>
        <authorList>
            <person name="Okamoto-Kainuma A."/>
            <person name="Ishikawa M."/>
            <person name="Umino S."/>
            <person name="Koizumi Y."/>
            <person name="Shiwa Y."/>
            <person name="Yoshikawa H."/>
            <person name="Matsutani M."/>
            <person name="Matsushita K."/>
        </authorList>
    </citation>
    <scope>NUCLEOTIDE SEQUENCE</scope>
    <source>
        <strain evidence="2">NRIC 0535</strain>
    </source>
</reference>
<comment type="caution">
    <text evidence="2">The sequence shown here is derived from an EMBL/GenBank/DDBJ whole genome shotgun (WGS) entry which is preliminary data.</text>
</comment>
<evidence type="ECO:0008006" key="4">
    <source>
        <dbReference type="Google" id="ProtNLM"/>
    </source>
</evidence>